<comment type="caution">
    <text evidence="2">The sequence shown here is derived from an EMBL/GenBank/DDBJ whole genome shotgun (WGS) entry which is preliminary data.</text>
</comment>
<proteinExistence type="predicted"/>
<gene>
    <name evidence="2" type="ORF">QOZ93_001663</name>
</gene>
<evidence type="ECO:0000313" key="2">
    <source>
        <dbReference type="EMBL" id="MDQ0479921.1"/>
    </source>
</evidence>
<dbReference type="InterPro" id="IPR023286">
    <property type="entry name" value="ABATE_dom_sf"/>
</dbReference>
<name>A0ABU0JUN6_HATLI</name>
<reference evidence="2 3" key="1">
    <citation type="submission" date="2023-07" db="EMBL/GenBank/DDBJ databases">
        <title>Genomic Encyclopedia of Type Strains, Phase IV (KMG-IV): sequencing the most valuable type-strain genomes for metagenomic binning, comparative biology and taxonomic classification.</title>
        <authorList>
            <person name="Goeker M."/>
        </authorList>
    </citation>
    <scope>NUCLEOTIDE SEQUENCE [LARGE SCALE GENOMIC DNA]</scope>
    <source>
        <strain evidence="2 3">DSM 1400</strain>
    </source>
</reference>
<dbReference type="Pfam" id="PF11706">
    <property type="entry name" value="zf-CGNR"/>
    <property type="match status" value="1"/>
</dbReference>
<keyword evidence="3" id="KW-1185">Reference proteome</keyword>
<protein>
    <recommendedName>
        <fullName evidence="1">Zinc finger CGNR domain-containing protein</fullName>
    </recommendedName>
</protein>
<organism evidence="2 3">
    <name type="scientific">Hathewaya limosa</name>
    <name type="common">Clostridium limosum</name>
    <dbReference type="NCBI Taxonomy" id="1536"/>
    <lineage>
        <taxon>Bacteria</taxon>
        <taxon>Bacillati</taxon>
        <taxon>Bacillota</taxon>
        <taxon>Clostridia</taxon>
        <taxon>Eubacteriales</taxon>
        <taxon>Clostridiaceae</taxon>
        <taxon>Hathewaya</taxon>
    </lineage>
</organism>
<feature type="domain" description="Zinc finger CGNR" evidence="1">
    <location>
        <begin position="353"/>
        <end position="393"/>
    </location>
</feature>
<dbReference type="InterPro" id="IPR010852">
    <property type="entry name" value="ABATE"/>
</dbReference>
<evidence type="ECO:0000313" key="3">
    <source>
        <dbReference type="Proteomes" id="UP001224418"/>
    </source>
</evidence>
<sequence length="400" mass="46431">MGEKKENFFENNLFRYDSFSCHCDEDTFHETLGREPIKTLKIQSMSNQPVRFAFAAQDGLIRLAHTGSIEEKNILASLISLPNRNLSAIFNFFKQNGFFFPVSNYEYEAIDAATIQELINRIKATVRLMSAIGAIRKNYQEILHLTLYLLLSEPVSLQMQSLIHPYITCQHPFKTELEKASSLQVINRGQEAFDNDTYTIVDTLYPPTYEIDINEYNDITAGYDISVPGADDYRYKNIVLLYCNALNVDPSIRFIVDFLFHYQHDVGIIRGIDYESGLEYYTEPDYSKFNNSMKRALIDIAKIVIGEEINSNLDGIHPQYNVTKMSPSWKVDSLMGAIYFSIFYMKPDLELYRRCENPTCNNYFLVKSTSTRNKYCSPECCNRASQSRYRKRKREEKENL</sequence>
<dbReference type="InterPro" id="IPR021005">
    <property type="entry name" value="Znf_CGNR"/>
</dbReference>
<dbReference type="PANTHER" id="PTHR35525:SF3">
    <property type="entry name" value="BLL6575 PROTEIN"/>
    <property type="match status" value="1"/>
</dbReference>
<dbReference type="Proteomes" id="UP001224418">
    <property type="component" value="Unassembled WGS sequence"/>
</dbReference>
<dbReference type="PANTHER" id="PTHR35525">
    <property type="entry name" value="BLL6575 PROTEIN"/>
    <property type="match status" value="1"/>
</dbReference>
<evidence type="ECO:0000259" key="1">
    <source>
        <dbReference type="Pfam" id="PF11706"/>
    </source>
</evidence>
<accession>A0ABU0JUN6</accession>
<dbReference type="EMBL" id="JAUSWN010000012">
    <property type="protein sequence ID" value="MDQ0479921.1"/>
    <property type="molecule type" value="Genomic_DNA"/>
</dbReference>
<dbReference type="SUPFAM" id="SSF160904">
    <property type="entry name" value="Jann2411-like"/>
    <property type="match status" value="1"/>
</dbReference>
<dbReference type="RefSeq" id="WP_307355841.1">
    <property type="nucleotide sequence ID" value="NZ_BAAACJ010000037.1"/>
</dbReference>
<dbReference type="Gene3D" id="1.10.3300.10">
    <property type="entry name" value="Jann2411-like domain"/>
    <property type="match status" value="1"/>
</dbReference>